<feature type="chain" id="PRO_5043732261" evidence="1">
    <location>
        <begin position="27"/>
        <end position="150"/>
    </location>
</feature>
<evidence type="ECO:0000313" key="3">
    <source>
        <dbReference type="Proteomes" id="UP000237347"/>
    </source>
</evidence>
<keyword evidence="1" id="KW-0732">Signal</keyword>
<dbReference type="AlphaFoldDB" id="A0AAW0L006"/>
<feature type="signal peptide" evidence="1">
    <location>
        <begin position="1"/>
        <end position="26"/>
    </location>
</feature>
<dbReference type="InterPro" id="IPR036466">
    <property type="entry name" value="Pollen_allergen_ole-e-6_sf"/>
</dbReference>
<dbReference type="PANTHER" id="PTHR35632">
    <property type="entry name" value="MAJOR POLLEN ALLERGEN OLE E 6-LIKE"/>
    <property type="match status" value="1"/>
</dbReference>
<dbReference type="Proteomes" id="UP000237347">
    <property type="component" value="Unassembled WGS sequence"/>
</dbReference>
<protein>
    <submittedName>
        <fullName evidence="2">Major pollen allergen ole e 6</fullName>
    </submittedName>
</protein>
<organism evidence="2 3">
    <name type="scientific">Quercus suber</name>
    <name type="common">Cork oak</name>
    <dbReference type="NCBI Taxonomy" id="58331"/>
    <lineage>
        <taxon>Eukaryota</taxon>
        <taxon>Viridiplantae</taxon>
        <taxon>Streptophyta</taxon>
        <taxon>Embryophyta</taxon>
        <taxon>Tracheophyta</taxon>
        <taxon>Spermatophyta</taxon>
        <taxon>Magnoliopsida</taxon>
        <taxon>eudicotyledons</taxon>
        <taxon>Gunneridae</taxon>
        <taxon>Pentapetalae</taxon>
        <taxon>rosids</taxon>
        <taxon>fabids</taxon>
        <taxon>Fagales</taxon>
        <taxon>Fagaceae</taxon>
        <taxon>Quercus</taxon>
    </lineage>
</organism>
<dbReference type="InterPro" id="IPR015333">
    <property type="entry name" value="Pollen_allergen_ole-e-6"/>
</dbReference>
<keyword evidence="3" id="KW-1185">Reference proteome</keyword>
<sequence length="150" mass="16453">MANKFVAVFLMCIVAVAAFSLQAAKAAEEDMFKGCFSKCHKGCLLNRNGNSFCEMKCDNDCAEKELAEMDTGRQRAIVRKSAAARLKQRKGSKVQLAFGLLVAFQALHTIFSTNSHLSRTNMAVSTKPYPTITSSYNTSTFLLPLLTSPE</sequence>
<dbReference type="PANTHER" id="PTHR35632:SF1">
    <property type="entry name" value="MAJOR POLLEN ALLERGEN OLE E 6-LIKE"/>
    <property type="match status" value="1"/>
</dbReference>
<reference evidence="2 3" key="1">
    <citation type="journal article" date="2018" name="Sci. Data">
        <title>The draft genome sequence of cork oak.</title>
        <authorList>
            <person name="Ramos A.M."/>
            <person name="Usie A."/>
            <person name="Barbosa P."/>
            <person name="Barros P.M."/>
            <person name="Capote T."/>
            <person name="Chaves I."/>
            <person name="Simoes F."/>
            <person name="Abreu I."/>
            <person name="Carrasquinho I."/>
            <person name="Faro C."/>
            <person name="Guimaraes J.B."/>
            <person name="Mendonca D."/>
            <person name="Nobrega F."/>
            <person name="Rodrigues L."/>
            <person name="Saibo N.J.M."/>
            <person name="Varela M.C."/>
            <person name="Egas C."/>
            <person name="Matos J."/>
            <person name="Miguel C.M."/>
            <person name="Oliveira M.M."/>
            <person name="Ricardo C.P."/>
            <person name="Goncalves S."/>
        </authorList>
    </citation>
    <scope>NUCLEOTIDE SEQUENCE [LARGE SCALE GENOMIC DNA]</scope>
    <source>
        <strain evidence="3">cv. HL8</strain>
    </source>
</reference>
<dbReference type="Pfam" id="PF09253">
    <property type="entry name" value="Ole_e_6"/>
    <property type="match status" value="1"/>
</dbReference>
<proteinExistence type="predicted"/>
<evidence type="ECO:0000256" key="1">
    <source>
        <dbReference type="SAM" id="SignalP"/>
    </source>
</evidence>
<dbReference type="EMBL" id="PKMF04000194">
    <property type="protein sequence ID" value="KAK7843941.1"/>
    <property type="molecule type" value="Genomic_DNA"/>
</dbReference>
<name>A0AAW0L006_QUESU</name>
<comment type="caution">
    <text evidence="2">The sequence shown here is derived from an EMBL/GenBank/DDBJ whole genome shotgun (WGS) entry which is preliminary data.</text>
</comment>
<dbReference type="Gene3D" id="1.10.287.720">
    <property type="entry name" value="Pollen allergen ole e 6"/>
    <property type="match status" value="1"/>
</dbReference>
<accession>A0AAW0L006</accession>
<evidence type="ECO:0000313" key="2">
    <source>
        <dbReference type="EMBL" id="KAK7843941.1"/>
    </source>
</evidence>
<gene>
    <name evidence="2" type="primary">OLE6</name>
    <name evidence="2" type="ORF">CFP56_011820</name>
</gene>
<dbReference type="SUPFAM" id="SSF111388">
    <property type="entry name" value="Pollen allergen ole e 6"/>
    <property type="match status" value="1"/>
</dbReference>